<sequence>MCCHLSVPDSGMKMPGCSRCGMCQDALRVWLGIMLAVCPGKRSVAHKLELESLVHKLLEIDPFPDPPENCNTRLVFGRKSRNFSPPAPG</sequence>
<evidence type="ECO:0000313" key="3">
    <source>
        <dbReference type="Proteomes" id="UP000290572"/>
    </source>
</evidence>
<keyword evidence="3" id="KW-1185">Reference proteome</keyword>
<gene>
    <name evidence="2" type="ORF">ROHU_003150</name>
    <name evidence="1" type="ORF">ROHU_020324</name>
</gene>
<protein>
    <submittedName>
        <fullName evidence="2">Uncharacterized protein</fullName>
    </submittedName>
</protein>
<evidence type="ECO:0000313" key="2">
    <source>
        <dbReference type="EMBL" id="RXN36193.1"/>
    </source>
</evidence>
<organism evidence="2 3">
    <name type="scientific">Labeo rohita</name>
    <name type="common">Indian major carp</name>
    <name type="synonym">Cyprinus rohita</name>
    <dbReference type="NCBI Taxonomy" id="84645"/>
    <lineage>
        <taxon>Eukaryota</taxon>
        <taxon>Metazoa</taxon>
        <taxon>Chordata</taxon>
        <taxon>Craniata</taxon>
        <taxon>Vertebrata</taxon>
        <taxon>Euteleostomi</taxon>
        <taxon>Actinopterygii</taxon>
        <taxon>Neopterygii</taxon>
        <taxon>Teleostei</taxon>
        <taxon>Ostariophysi</taxon>
        <taxon>Cypriniformes</taxon>
        <taxon>Cyprinidae</taxon>
        <taxon>Labeoninae</taxon>
        <taxon>Labeonini</taxon>
        <taxon>Labeo</taxon>
    </lineage>
</organism>
<dbReference type="AlphaFoldDB" id="A0A498NW02"/>
<comment type="caution">
    <text evidence="2">The sequence shown here is derived from an EMBL/GenBank/DDBJ whole genome shotgun (WGS) entry which is preliminary data.</text>
</comment>
<accession>A0A498NW02</accession>
<proteinExistence type="predicted"/>
<dbReference type="EMBL" id="QBIY01012082">
    <property type="protein sequence ID" value="RXN26871.1"/>
    <property type="molecule type" value="Genomic_DNA"/>
</dbReference>
<reference evidence="2 3" key="1">
    <citation type="submission" date="2018-03" db="EMBL/GenBank/DDBJ databases">
        <title>Draft genome sequence of Rohu Carp (Labeo rohita).</title>
        <authorList>
            <person name="Das P."/>
            <person name="Kushwaha B."/>
            <person name="Joshi C.G."/>
            <person name="Kumar D."/>
            <person name="Nagpure N.S."/>
            <person name="Sahoo L."/>
            <person name="Das S.P."/>
            <person name="Bit A."/>
            <person name="Patnaik S."/>
            <person name="Meher P.K."/>
            <person name="Jayasankar P."/>
            <person name="Koringa P.G."/>
            <person name="Patel N.V."/>
            <person name="Hinsu A.T."/>
            <person name="Kumar R."/>
            <person name="Pandey M."/>
            <person name="Agarwal S."/>
            <person name="Srivastava S."/>
            <person name="Singh M."/>
            <person name="Iquebal M.A."/>
            <person name="Jaiswal S."/>
            <person name="Angadi U.B."/>
            <person name="Kumar N."/>
            <person name="Raza M."/>
            <person name="Shah T.M."/>
            <person name="Rai A."/>
            <person name="Jena J.K."/>
        </authorList>
    </citation>
    <scope>NUCLEOTIDE SEQUENCE [LARGE SCALE GENOMIC DNA]</scope>
    <source>
        <strain evidence="2">DASCIFA01</strain>
        <tissue evidence="2">Testis</tissue>
    </source>
</reference>
<name>A0A498NW02_LABRO</name>
<dbReference type="EMBL" id="QBIY01008933">
    <property type="protein sequence ID" value="RXN36193.1"/>
    <property type="molecule type" value="Genomic_DNA"/>
</dbReference>
<evidence type="ECO:0000313" key="1">
    <source>
        <dbReference type="EMBL" id="RXN26871.1"/>
    </source>
</evidence>
<dbReference type="Proteomes" id="UP000290572">
    <property type="component" value="Unassembled WGS sequence"/>
</dbReference>